<dbReference type="AlphaFoldDB" id="A0A8C0W3R7"/>
<organism evidence="2">
    <name type="scientific">Castor canadensis</name>
    <name type="common">American beaver</name>
    <dbReference type="NCBI Taxonomy" id="51338"/>
    <lineage>
        <taxon>Eukaryota</taxon>
        <taxon>Metazoa</taxon>
        <taxon>Chordata</taxon>
        <taxon>Craniata</taxon>
        <taxon>Vertebrata</taxon>
        <taxon>Euteleostomi</taxon>
        <taxon>Mammalia</taxon>
        <taxon>Eutheria</taxon>
        <taxon>Euarchontoglires</taxon>
        <taxon>Glires</taxon>
        <taxon>Rodentia</taxon>
        <taxon>Castorimorpha</taxon>
        <taxon>Castoridae</taxon>
        <taxon>Castor</taxon>
    </lineage>
</organism>
<accession>A0A8C0W3R7</accession>
<dbReference type="Ensembl" id="ENSCCNT00000005816.1">
    <property type="protein sequence ID" value="ENSCCNP00000004436.1"/>
    <property type="gene ID" value="ENSCCNG00000004709.1"/>
</dbReference>
<proteinExistence type="predicted"/>
<dbReference type="Pfam" id="PF18124">
    <property type="entry name" value="Kindlin_2_N"/>
    <property type="match status" value="1"/>
</dbReference>
<dbReference type="InterPro" id="IPR040790">
    <property type="entry name" value="Kindlin_2_N"/>
</dbReference>
<reference evidence="2" key="1">
    <citation type="submission" date="2023-09" db="UniProtKB">
        <authorList>
            <consortium name="Ensembl"/>
        </authorList>
    </citation>
    <scope>IDENTIFICATION</scope>
</reference>
<feature type="domain" description="Kindlin-2 N-terminal" evidence="1">
    <location>
        <begin position="9"/>
        <end position="52"/>
    </location>
</feature>
<evidence type="ECO:0000259" key="1">
    <source>
        <dbReference type="Pfam" id="PF18124"/>
    </source>
</evidence>
<sequence length="82" mass="9309">LVDFKPDFASASWELVVRVDHPNEEKQTEVKLRVSGDLHVGGVMLKLVEQISKLLFLDDFCLTSLLHHLHYMANLGGLMICF</sequence>
<evidence type="ECO:0000313" key="2">
    <source>
        <dbReference type="Ensembl" id="ENSCCNP00000004436.1"/>
    </source>
</evidence>
<name>A0A8C0W3R7_CASCN</name>
<protein>
    <recommendedName>
        <fullName evidence="1">Kindlin-2 N-terminal domain-containing protein</fullName>
    </recommendedName>
</protein>
<dbReference type="Gene3D" id="3.10.20.90">
    <property type="entry name" value="Phosphatidylinositol 3-kinase Catalytic Subunit, Chain A, domain 1"/>
    <property type="match status" value="1"/>
</dbReference>